<reference evidence="2 3" key="1">
    <citation type="submission" date="2018-07" db="EMBL/GenBank/DDBJ databases">
        <title>Freshwater and sediment microbial communities from various areas in North America, analyzing microbe dynamics in response to fracking.</title>
        <authorList>
            <person name="Lamendella R."/>
        </authorList>
    </citation>
    <scope>NUCLEOTIDE SEQUENCE [LARGE SCALE GENOMIC DNA]</scope>
    <source>
        <strain evidence="2 3">160A</strain>
    </source>
</reference>
<dbReference type="RefSeq" id="WP_258176473.1">
    <property type="nucleotide sequence ID" value="NZ_PVTS01000001.1"/>
</dbReference>
<dbReference type="Pfam" id="PF00578">
    <property type="entry name" value="AhpC-TSA"/>
    <property type="match status" value="1"/>
</dbReference>
<proteinExistence type="predicted"/>
<keyword evidence="2" id="KW-0413">Isomerase</keyword>
<dbReference type="GO" id="GO:0016853">
    <property type="term" value="F:isomerase activity"/>
    <property type="evidence" value="ECO:0007669"/>
    <property type="project" value="UniProtKB-KW"/>
</dbReference>
<dbReference type="SUPFAM" id="SSF52833">
    <property type="entry name" value="Thioredoxin-like"/>
    <property type="match status" value="1"/>
</dbReference>
<sequence>MIHALISGKQLMILQKKLTLLIGLLLCLLPLGEAVAQTKTTSISGHAPEYRNMGLVFQRYQNFLNFETEELFSLQVDSTGHFSFSIDLPETTYAFADLGSYRGFIYLRPGQHYELKLPPFRPVPQPQRLNPFYTPEAISLGIVNQDSNDLNARIRNFDDAFYYELDTRAIKLMASRNKSAVAAIIDTLETRFPDNSDTYFKNHKRYRYARLEMLTSRNPEKDIIQKYFAGQPVPFNLPAYWETFRDVFRGFARKTLNKDFTAPLTFSKTVSLIRTDSIFQKKDISELLAFWTIYQSYHEKLLSQQRALQLISEASDSSSVREIKELAHVIHRKLSALQPGSVAPAFTLMDFDREEHSLKDFQGKFVYLNFMHTENYTCRQELRLLPRLHETFNRDLEIITVLTDDNYEKAQSFVESSDYPWTFLHFGMNANILSKYNIKAVPQYFLINPEGTLVLSPAPAPGENFHDHFIKQYRQYQQEQQRKNPEKRESIFGP</sequence>
<dbReference type="PANTHER" id="PTHR42852:SF17">
    <property type="entry name" value="THIOREDOXIN-LIKE PROTEIN HI_1115"/>
    <property type="match status" value="1"/>
</dbReference>
<dbReference type="Gene3D" id="3.40.30.10">
    <property type="entry name" value="Glutaredoxin"/>
    <property type="match status" value="1"/>
</dbReference>
<keyword evidence="3" id="KW-1185">Reference proteome</keyword>
<accession>A0A368VEK3</accession>
<dbReference type="EMBL" id="QPIZ01000001">
    <property type="protein sequence ID" value="RCW39492.1"/>
    <property type="molecule type" value="Genomic_DNA"/>
</dbReference>
<protein>
    <submittedName>
        <fullName evidence="2">Thiol-disulfide isomerase/thioredoxin</fullName>
    </submittedName>
</protein>
<dbReference type="InterPro" id="IPR036249">
    <property type="entry name" value="Thioredoxin-like_sf"/>
</dbReference>
<dbReference type="PROSITE" id="PS51352">
    <property type="entry name" value="THIOREDOXIN_2"/>
    <property type="match status" value="1"/>
</dbReference>
<dbReference type="CDD" id="cd02966">
    <property type="entry name" value="TlpA_like_family"/>
    <property type="match status" value="1"/>
</dbReference>
<dbReference type="InterPro" id="IPR000866">
    <property type="entry name" value="AhpC/TSA"/>
</dbReference>
<dbReference type="GO" id="GO:0016491">
    <property type="term" value="F:oxidoreductase activity"/>
    <property type="evidence" value="ECO:0007669"/>
    <property type="project" value="InterPro"/>
</dbReference>
<evidence type="ECO:0000313" key="2">
    <source>
        <dbReference type="EMBL" id="RCW39492.1"/>
    </source>
</evidence>
<evidence type="ECO:0000259" key="1">
    <source>
        <dbReference type="PROSITE" id="PS51352"/>
    </source>
</evidence>
<evidence type="ECO:0000313" key="3">
    <source>
        <dbReference type="Proteomes" id="UP000252733"/>
    </source>
</evidence>
<dbReference type="GO" id="GO:0016209">
    <property type="term" value="F:antioxidant activity"/>
    <property type="evidence" value="ECO:0007669"/>
    <property type="project" value="InterPro"/>
</dbReference>
<dbReference type="InterPro" id="IPR050553">
    <property type="entry name" value="Thioredoxin_ResA/DsbE_sf"/>
</dbReference>
<feature type="domain" description="Thioredoxin" evidence="1">
    <location>
        <begin position="337"/>
        <end position="475"/>
    </location>
</feature>
<dbReference type="PANTHER" id="PTHR42852">
    <property type="entry name" value="THIOL:DISULFIDE INTERCHANGE PROTEIN DSBE"/>
    <property type="match status" value="1"/>
</dbReference>
<name>A0A368VEK3_9BACT</name>
<organism evidence="2 3">
    <name type="scientific">Marinilabilia salmonicolor</name>
    <dbReference type="NCBI Taxonomy" id="989"/>
    <lineage>
        <taxon>Bacteria</taxon>
        <taxon>Pseudomonadati</taxon>
        <taxon>Bacteroidota</taxon>
        <taxon>Bacteroidia</taxon>
        <taxon>Marinilabiliales</taxon>
        <taxon>Marinilabiliaceae</taxon>
        <taxon>Marinilabilia</taxon>
    </lineage>
</organism>
<gene>
    <name evidence="2" type="ORF">DFO77_101263</name>
</gene>
<dbReference type="InterPro" id="IPR013766">
    <property type="entry name" value="Thioredoxin_domain"/>
</dbReference>
<dbReference type="AlphaFoldDB" id="A0A368VEK3"/>
<dbReference type="Proteomes" id="UP000252733">
    <property type="component" value="Unassembled WGS sequence"/>
</dbReference>
<comment type="caution">
    <text evidence="2">The sequence shown here is derived from an EMBL/GenBank/DDBJ whole genome shotgun (WGS) entry which is preliminary data.</text>
</comment>